<dbReference type="SUPFAM" id="SSF53098">
    <property type="entry name" value="Ribonuclease H-like"/>
    <property type="match status" value="1"/>
</dbReference>
<dbReference type="AlphaFoldDB" id="A0AAN9GA65"/>
<dbReference type="Proteomes" id="UP001374579">
    <property type="component" value="Unassembled WGS sequence"/>
</dbReference>
<dbReference type="InterPro" id="IPR036397">
    <property type="entry name" value="RNaseH_sf"/>
</dbReference>
<feature type="compositionally biased region" description="Basic and acidic residues" evidence="1">
    <location>
        <begin position="121"/>
        <end position="138"/>
    </location>
</feature>
<dbReference type="PANTHER" id="PTHR37984:SF5">
    <property type="entry name" value="PROTEIN NYNRIN-LIKE"/>
    <property type="match status" value="1"/>
</dbReference>
<dbReference type="GO" id="GO:0015074">
    <property type="term" value="P:DNA integration"/>
    <property type="evidence" value="ECO:0007669"/>
    <property type="project" value="InterPro"/>
</dbReference>
<reference evidence="3 4" key="1">
    <citation type="submission" date="2024-02" db="EMBL/GenBank/DDBJ databases">
        <title>Chromosome-scale genome assembly of the rough periwinkle Littorina saxatilis.</title>
        <authorList>
            <person name="De Jode A."/>
            <person name="Faria R."/>
            <person name="Formenti G."/>
            <person name="Sims Y."/>
            <person name="Smith T.P."/>
            <person name="Tracey A."/>
            <person name="Wood J.M.D."/>
            <person name="Zagrodzka Z.B."/>
            <person name="Johannesson K."/>
            <person name="Butlin R.K."/>
            <person name="Leder E.H."/>
        </authorList>
    </citation>
    <scope>NUCLEOTIDE SEQUENCE [LARGE SCALE GENOMIC DNA]</scope>
    <source>
        <strain evidence="3">Snail1</strain>
        <tissue evidence="3">Muscle</tissue>
    </source>
</reference>
<dbReference type="EMBL" id="JBAMIC010000011">
    <property type="protein sequence ID" value="KAK7100951.1"/>
    <property type="molecule type" value="Genomic_DNA"/>
</dbReference>
<evidence type="ECO:0000313" key="3">
    <source>
        <dbReference type="EMBL" id="KAK7100951.1"/>
    </source>
</evidence>
<feature type="region of interest" description="Disordered" evidence="1">
    <location>
        <begin position="121"/>
        <end position="147"/>
    </location>
</feature>
<organism evidence="3 4">
    <name type="scientific">Littorina saxatilis</name>
    <dbReference type="NCBI Taxonomy" id="31220"/>
    <lineage>
        <taxon>Eukaryota</taxon>
        <taxon>Metazoa</taxon>
        <taxon>Spiralia</taxon>
        <taxon>Lophotrochozoa</taxon>
        <taxon>Mollusca</taxon>
        <taxon>Gastropoda</taxon>
        <taxon>Caenogastropoda</taxon>
        <taxon>Littorinimorpha</taxon>
        <taxon>Littorinoidea</taxon>
        <taxon>Littorinidae</taxon>
        <taxon>Littorina</taxon>
    </lineage>
</organism>
<dbReference type="GO" id="GO:0003676">
    <property type="term" value="F:nucleic acid binding"/>
    <property type="evidence" value="ECO:0007669"/>
    <property type="project" value="InterPro"/>
</dbReference>
<dbReference type="Pfam" id="PF00665">
    <property type="entry name" value="rve"/>
    <property type="match status" value="1"/>
</dbReference>
<protein>
    <recommendedName>
        <fullName evidence="2">Integrase catalytic domain-containing protein</fullName>
    </recommendedName>
</protein>
<keyword evidence="4" id="KW-1185">Reference proteome</keyword>
<sequence length="192" mass="21451">MKNIFAHHGIPDVVVTDNGSQFTSTEFRNFAAAWKFTHSTSSPYFPQSNGEAERAVQEAKKILAQEGPFLALLSHRATPTTPTGTSPAELALGRKMRTTLPTLASNLIPKTVRRDAIKARDEQAKLRNKSDHDRRHGTETLPPLTPGDVVLQKLDHEKSWGKPATVLRQCAPRSYEIRSERGQYRRNRSVAI</sequence>
<comment type="caution">
    <text evidence="3">The sequence shown here is derived from an EMBL/GenBank/DDBJ whole genome shotgun (WGS) entry which is preliminary data.</text>
</comment>
<evidence type="ECO:0000256" key="1">
    <source>
        <dbReference type="SAM" id="MobiDB-lite"/>
    </source>
</evidence>
<dbReference type="InterPro" id="IPR001584">
    <property type="entry name" value="Integrase_cat-core"/>
</dbReference>
<accession>A0AAN9GA65</accession>
<evidence type="ECO:0000259" key="2">
    <source>
        <dbReference type="PROSITE" id="PS50994"/>
    </source>
</evidence>
<name>A0AAN9GA65_9CAEN</name>
<dbReference type="Gene3D" id="3.30.420.10">
    <property type="entry name" value="Ribonuclease H-like superfamily/Ribonuclease H"/>
    <property type="match status" value="1"/>
</dbReference>
<proteinExistence type="predicted"/>
<dbReference type="InterPro" id="IPR050951">
    <property type="entry name" value="Retrovirus_Pol_polyprotein"/>
</dbReference>
<feature type="domain" description="Integrase catalytic" evidence="2">
    <location>
        <begin position="1"/>
        <end position="117"/>
    </location>
</feature>
<gene>
    <name evidence="3" type="ORF">V1264_023812</name>
</gene>
<evidence type="ECO:0000313" key="4">
    <source>
        <dbReference type="Proteomes" id="UP001374579"/>
    </source>
</evidence>
<dbReference type="InterPro" id="IPR012337">
    <property type="entry name" value="RNaseH-like_sf"/>
</dbReference>
<dbReference type="PROSITE" id="PS50994">
    <property type="entry name" value="INTEGRASE"/>
    <property type="match status" value="1"/>
</dbReference>
<dbReference type="PANTHER" id="PTHR37984">
    <property type="entry name" value="PROTEIN CBG26694"/>
    <property type="match status" value="1"/>
</dbReference>